<reference evidence="13 14" key="1">
    <citation type="submission" date="2023-03" db="EMBL/GenBank/DDBJ databases">
        <title>Draft genome sequence of Thalassotalea insulae KCTC 62186T.</title>
        <authorList>
            <person name="Sawabe T."/>
        </authorList>
    </citation>
    <scope>NUCLEOTIDE SEQUENCE [LARGE SCALE GENOMIC DNA]</scope>
    <source>
        <strain evidence="13 14">KCTC 62186</strain>
    </source>
</reference>
<dbReference type="Proteomes" id="UP001157186">
    <property type="component" value="Unassembled WGS sequence"/>
</dbReference>
<evidence type="ECO:0000256" key="2">
    <source>
        <dbReference type="ARBA" id="ARBA00004141"/>
    </source>
</evidence>
<feature type="transmembrane region" description="Helical" evidence="11">
    <location>
        <begin position="6"/>
        <end position="29"/>
    </location>
</feature>
<evidence type="ECO:0000256" key="7">
    <source>
        <dbReference type="ARBA" id="ARBA00022833"/>
    </source>
</evidence>
<feature type="domain" description="PDZ" evidence="12">
    <location>
        <begin position="226"/>
        <end position="292"/>
    </location>
</feature>
<keyword evidence="14" id="KW-1185">Reference proteome</keyword>
<dbReference type="Gene3D" id="2.30.42.10">
    <property type="match status" value="2"/>
</dbReference>
<evidence type="ECO:0000256" key="10">
    <source>
        <dbReference type="ARBA" id="ARBA00023136"/>
    </source>
</evidence>
<dbReference type="CDD" id="cd06163">
    <property type="entry name" value="S2P-M50_PDZ_RseP-like"/>
    <property type="match status" value="2"/>
</dbReference>
<keyword evidence="11" id="KW-0479">Metal-binding</keyword>
<evidence type="ECO:0000256" key="1">
    <source>
        <dbReference type="ARBA" id="ARBA00001947"/>
    </source>
</evidence>
<dbReference type="PROSITE" id="PS50106">
    <property type="entry name" value="PDZ"/>
    <property type="match status" value="1"/>
</dbReference>
<feature type="transmembrane region" description="Helical" evidence="11">
    <location>
        <begin position="377"/>
        <end position="397"/>
    </location>
</feature>
<dbReference type="Pfam" id="PF17820">
    <property type="entry name" value="PDZ_6"/>
    <property type="match status" value="1"/>
</dbReference>
<protein>
    <recommendedName>
        <fullName evidence="11">Zinc metalloprotease</fullName>
        <ecNumber evidence="11">3.4.24.-</ecNumber>
    </recommendedName>
</protein>
<keyword evidence="5 11" id="KW-0812">Transmembrane</keyword>
<evidence type="ECO:0000259" key="12">
    <source>
        <dbReference type="PROSITE" id="PS50106"/>
    </source>
</evidence>
<organism evidence="13 14">
    <name type="scientific">Thalassotalea insulae</name>
    <dbReference type="NCBI Taxonomy" id="2056778"/>
    <lineage>
        <taxon>Bacteria</taxon>
        <taxon>Pseudomonadati</taxon>
        <taxon>Pseudomonadota</taxon>
        <taxon>Gammaproteobacteria</taxon>
        <taxon>Alteromonadales</taxon>
        <taxon>Colwelliaceae</taxon>
        <taxon>Thalassotalea</taxon>
    </lineage>
</organism>
<dbReference type="InterPro" id="IPR001478">
    <property type="entry name" value="PDZ"/>
</dbReference>
<dbReference type="InterPro" id="IPR004387">
    <property type="entry name" value="Pept_M50_Zn"/>
</dbReference>
<dbReference type="RefSeq" id="WP_284243035.1">
    <property type="nucleotide sequence ID" value="NZ_BSST01000001.1"/>
</dbReference>
<comment type="subcellular location">
    <subcellularLocation>
        <location evidence="2">Membrane</location>
        <topology evidence="2">Multi-pass membrane protein</topology>
    </subcellularLocation>
</comment>
<dbReference type="Pfam" id="PF02163">
    <property type="entry name" value="Peptidase_M50"/>
    <property type="match status" value="1"/>
</dbReference>
<evidence type="ECO:0000256" key="3">
    <source>
        <dbReference type="ARBA" id="ARBA00007931"/>
    </source>
</evidence>
<dbReference type="SMART" id="SM00228">
    <property type="entry name" value="PDZ"/>
    <property type="match status" value="2"/>
</dbReference>
<dbReference type="InterPro" id="IPR036034">
    <property type="entry name" value="PDZ_sf"/>
</dbReference>
<keyword evidence="9 11" id="KW-0482">Metalloprotease</keyword>
<feature type="transmembrane region" description="Helical" evidence="11">
    <location>
        <begin position="98"/>
        <end position="120"/>
    </location>
</feature>
<dbReference type="CDD" id="cd23082">
    <property type="entry name" value="cpPDZ1_EcRseP-like"/>
    <property type="match status" value="1"/>
</dbReference>
<sequence length="451" mass="48996">MLEFFWNLSSFVVALGILITVHEYGHFWVARKNKVKVERFSIGFGKPIWRKVDKQGTEFVVALIPLGGYVKMLDERVDDVASEDADKTFNSKTVYQRIAIIAAGPGANFIFAIFAFYLMFLLGVPSVKPIVGDVVPQSIAASAGIQANSEIVSVAGHRTRDWQDVNLALVAQMGEAGITLATRQSDSVSEQNYQLDTTNWHFSPDNSSAIESLGLTPFRPDVYNEVAVVAKGSPAEKAGIKVGDVPLTVNEQQVGEQWQNFTQLVKQYPGQAIAVDVQRSGDVVSLTVTPDSVERNGKQVGYLGVAAKTAPYPQSYRIELSYGVVDAFGQSIERTWQLVSLSFNMIGKLITGDVSVKNLSGPIAIAQGAGAHAGYGFVYFLGFLALISINLGIINILPVPVLDGGHLVYYLIELFTGRPVPEKIQEIGFKFGTLALLGLMGIALFNDLSRL</sequence>
<feature type="transmembrane region" description="Helical" evidence="11">
    <location>
        <begin position="427"/>
        <end position="445"/>
    </location>
</feature>
<dbReference type="PANTHER" id="PTHR42837">
    <property type="entry name" value="REGULATOR OF SIGMA-E PROTEASE RSEP"/>
    <property type="match status" value="1"/>
</dbReference>
<accession>A0ABQ6GMH2</accession>
<gene>
    <name evidence="13" type="primary">rseP</name>
    <name evidence="13" type="ORF">tinsulaeT_05300</name>
</gene>
<dbReference type="GO" id="GO:0008237">
    <property type="term" value="F:metallopeptidase activity"/>
    <property type="evidence" value="ECO:0007669"/>
    <property type="project" value="UniProtKB-KW"/>
</dbReference>
<comment type="caution">
    <text evidence="13">The sequence shown here is derived from an EMBL/GenBank/DDBJ whole genome shotgun (WGS) entry which is preliminary data.</text>
</comment>
<evidence type="ECO:0000256" key="4">
    <source>
        <dbReference type="ARBA" id="ARBA00022670"/>
    </source>
</evidence>
<dbReference type="EC" id="3.4.24.-" evidence="11"/>
<keyword evidence="4" id="KW-0645">Protease</keyword>
<keyword evidence="10 11" id="KW-0472">Membrane</keyword>
<dbReference type="EMBL" id="BSST01000001">
    <property type="protein sequence ID" value="GLX77190.1"/>
    <property type="molecule type" value="Genomic_DNA"/>
</dbReference>
<keyword evidence="8 11" id="KW-1133">Transmembrane helix</keyword>
<comment type="similarity">
    <text evidence="3 11">Belongs to the peptidase M50B family.</text>
</comment>
<evidence type="ECO:0000256" key="11">
    <source>
        <dbReference type="RuleBase" id="RU362031"/>
    </source>
</evidence>
<evidence type="ECO:0000313" key="14">
    <source>
        <dbReference type="Proteomes" id="UP001157186"/>
    </source>
</evidence>
<keyword evidence="7 11" id="KW-0862">Zinc</keyword>
<dbReference type="PANTHER" id="PTHR42837:SF2">
    <property type="entry name" value="MEMBRANE METALLOPROTEASE ARASP2, CHLOROPLASTIC-RELATED"/>
    <property type="match status" value="1"/>
</dbReference>
<evidence type="ECO:0000256" key="8">
    <source>
        <dbReference type="ARBA" id="ARBA00022989"/>
    </source>
</evidence>
<name>A0ABQ6GMH2_9GAMM</name>
<proteinExistence type="inferred from homology"/>
<dbReference type="NCBIfam" id="NF008046">
    <property type="entry name" value="PRK10779.1"/>
    <property type="match status" value="1"/>
</dbReference>
<evidence type="ECO:0000256" key="9">
    <source>
        <dbReference type="ARBA" id="ARBA00023049"/>
    </source>
</evidence>
<evidence type="ECO:0000256" key="5">
    <source>
        <dbReference type="ARBA" id="ARBA00022692"/>
    </source>
</evidence>
<dbReference type="InterPro" id="IPR008915">
    <property type="entry name" value="Peptidase_M50"/>
</dbReference>
<keyword evidence="6 11" id="KW-0378">Hydrolase</keyword>
<dbReference type="SUPFAM" id="SSF50156">
    <property type="entry name" value="PDZ domain-like"/>
    <property type="match status" value="2"/>
</dbReference>
<dbReference type="InterPro" id="IPR041489">
    <property type="entry name" value="PDZ_6"/>
</dbReference>
<evidence type="ECO:0000256" key="6">
    <source>
        <dbReference type="ARBA" id="ARBA00022801"/>
    </source>
</evidence>
<comment type="cofactor">
    <cofactor evidence="1 11">
        <name>Zn(2+)</name>
        <dbReference type="ChEBI" id="CHEBI:29105"/>
    </cofactor>
</comment>
<evidence type="ECO:0000313" key="13">
    <source>
        <dbReference type="EMBL" id="GLX77190.1"/>
    </source>
</evidence>
<dbReference type="NCBIfam" id="TIGR00054">
    <property type="entry name" value="RIP metalloprotease RseP"/>
    <property type="match status" value="1"/>
</dbReference>